<dbReference type="PROSITE" id="PS51833">
    <property type="entry name" value="HDOD"/>
    <property type="match status" value="1"/>
</dbReference>
<dbReference type="RefSeq" id="WP_150356320.1">
    <property type="nucleotide sequence ID" value="NZ_JAJJPB010000048.1"/>
</dbReference>
<dbReference type="Gene3D" id="1.10.3210.10">
    <property type="entry name" value="Hypothetical protein af1432"/>
    <property type="match status" value="1"/>
</dbReference>
<dbReference type="EMBL" id="JAJJPB010000048">
    <property type="protein sequence ID" value="MCC9296757.1"/>
    <property type="molecule type" value="Genomic_DNA"/>
</dbReference>
<dbReference type="InterPro" id="IPR013976">
    <property type="entry name" value="HDOD"/>
</dbReference>
<dbReference type="InterPro" id="IPR001633">
    <property type="entry name" value="EAL_dom"/>
</dbReference>
<dbReference type="InterPro" id="IPR052340">
    <property type="entry name" value="RNase_Y/CdgJ"/>
</dbReference>
<dbReference type="Pfam" id="PF00563">
    <property type="entry name" value="EAL"/>
    <property type="match status" value="1"/>
</dbReference>
<dbReference type="SMART" id="SM00052">
    <property type="entry name" value="EAL"/>
    <property type="match status" value="1"/>
</dbReference>
<dbReference type="InterPro" id="IPR014408">
    <property type="entry name" value="dGMP_Pdiesterase_EAL/HD-GYP"/>
</dbReference>
<dbReference type="Pfam" id="PF08668">
    <property type="entry name" value="HDOD"/>
    <property type="match status" value="1"/>
</dbReference>
<dbReference type="SUPFAM" id="SSF109604">
    <property type="entry name" value="HD-domain/PDEase-like"/>
    <property type="match status" value="1"/>
</dbReference>
<dbReference type="PROSITE" id="PS50883">
    <property type="entry name" value="EAL"/>
    <property type="match status" value="1"/>
</dbReference>
<evidence type="ECO:0000259" key="2">
    <source>
        <dbReference type="PROSITE" id="PS51833"/>
    </source>
</evidence>
<organism evidence="3 4">
    <name type="scientific">Clostridium aromativorans</name>
    <dbReference type="NCBI Taxonomy" id="2836848"/>
    <lineage>
        <taxon>Bacteria</taxon>
        <taxon>Bacillati</taxon>
        <taxon>Bacillota</taxon>
        <taxon>Clostridia</taxon>
        <taxon>Eubacteriales</taxon>
        <taxon>Clostridiaceae</taxon>
        <taxon>Clostridium</taxon>
    </lineage>
</organism>
<evidence type="ECO:0000259" key="1">
    <source>
        <dbReference type="PROSITE" id="PS50883"/>
    </source>
</evidence>
<reference evidence="3" key="1">
    <citation type="submission" date="2021-11" db="EMBL/GenBank/DDBJ databases">
        <authorList>
            <person name="Qingchun L."/>
            <person name="Dong Z."/>
            <person name="Zongwei Q."/>
            <person name="Jia Z."/>
            <person name="Duotao L."/>
        </authorList>
    </citation>
    <scope>NUCLEOTIDE SEQUENCE</scope>
    <source>
        <strain evidence="3">WLY-B-L2</strain>
    </source>
</reference>
<feature type="domain" description="EAL" evidence="1">
    <location>
        <begin position="1"/>
        <end position="207"/>
    </location>
</feature>
<dbReference type="InterPro" id="IPR035919">
    <property type="entry name" value="EAL_sf"/>
</dbReference>
<sequence length="408" mass="46855">MDIFLARQPILDKSGKVFGYEILFRDNESNNQYDTDDGDGATIKVMQNTLVNIGIDKIVGNKKAFINFTKTILKSDLFSIISPKNVVIEVLENIIPTEEVINSCRVLKEKGFTIALDDFVFDDTYVELLKLVDIVKIDFLITRDSERKKVMNTAKNINPNLKFIAEKVETLKEFNEAVSLGYSYFQGYYFSKPQIIKGAKIPVNKVIYLNLIRELNSKEFSIENIENLIKKDISLSYDTLKLINSAKYSFENKISSIKQAIVLLGEKEIKRWLYFICMKPICDDKPQIVMIESLLRAEFSELLAKKTKLRRYSFYAYLTGIMSLMDVILQKPLREILDELMIPQDVKCALLGRKSNFYSKILDIAVAYQKGEWGKSMLLASHLGIDKVDLASAYIESIKWLDEVVQEI</sequence>
<comment type="caution">
    <text evidence="3">The sequence shown here is derived from an EMBL/GenBank/DDBJ whole genome shotgun (WGS) entry which is preliminary data.</text>
</comment>
<dbReference type="PANTHER" id="PTHR33525">
    <property type="match status" value="1"/>
</dbReference>
<dbReference type="SUPFAM" id="SSF141868">
    <property type="entry name" value="EAL domain-like"/>
    <property type="match status" value="1"/>
</dbReference>
<keyword evidence="4" id="KW-1185">Reference proteome</keyword>
<dbReference type="PANTHER" id="PTHR33525:SF4">
    <property type="entry name" value="CYCLIC DI-GMP PHOSPHODIESTERASE CDGJ"/>
    <property type="match status" value="1"/>
</dbReference>
<dbReference type="Gene3D" id="3.20.20.450">
    <property type="entry name" value="EAL domain"/>
    <property type="match status" value="1"/>
</dbReference>
<accession>A0ABS8NAC8</accession>
<protein>
    <submittedName>
        <fullName evidence="3">HDOD domain-containing protein</fullName>
    </submittedName>
</protein>
<dbReference type="Proteomes" id="UP001165422">
    <property type="component" value="Unassembled WGS sequence"/>
</dbReference>
<evidence type="ECO:0000313" key="4">
    <source>
        <dbReference type="Proteomes" id="UP001165422"/>
    </source>
</evidence>
<evidence type="ECO:0000313" key="3">
    <source>
        <dbReference type="EMBL" id="MCC9296757.1"/>
    </source>
</evidence>
<proteinExistence type="predicted"/>
<dbReference type="PIRSF" id="PIRSF003180">
    <property type="entry name" value="DiGMPpdiest_YuxH"/>
    <property type="match status" value="1"/>
</dbReference>
<gene>
    <name evidence="3" type="ORF">LN736_18140</name>
</gene>
<name>A0ABS8NAC8_9CLOT</name>
<feature type="domain" description="HDOD" evidence="2">
    <location>
        <begin position="201"/>
        <end position="389"/>
    </location>
</feature>